<evidence type="ECO:0000313" key="2">
    <source>
        <dbReference type="Proteomes" id="UP000821865"/>
    </source>
</evidence>
<gene>
    <name evidence="1" type="ORF">HPB49_025546</name>
</gene>
<accession>A0ACB8CNP4</accession>
<dbReference type="Proteomes" id="UP000821865">
    <property type="component" value="Chromosome 6"/>
</dbReference>
<keyword evidence="2" id="KW-1185">Reference proteome</keyword>
<evidence type="ECO:0000313" key="1">
    <source>
        <dbReference type="EMBL" id="KAH7946474.1"/>
    </source>
</evidence>
<protein>
    <submittedName>
        <fullName evidence="1">Uncharacterized protein</fullName>
    </submittedName>
</protein>
<name>A0ACB8CNP4_DERSI</name>
<organism evidence="1 2">
    <name type="scientific">Dermacentor silvarum</name>
    <name type="common">Tick</name>
    <dbReference type="NCBI Taxonomy" id="543639"/>
    <lineage>
        <taxon>Eukaryota</taxon>
        <taxon>Metazoa</taxon>
        <taxon>Ecdysozoa</taxon>
        <taxon>Arthropoda</taxon>
        <taxon>Chelicerata</taxon>
        <taxon>Arachnida</taxon>
        <taxon>Acari</taxon>
        <taxon>Parasitiformes</taxon>
        <taxon>Ixodida</taxon>
        <taxon>Ixodoidea</taxon>
        <taxon>Ixodidae</taxon>
        <taxon>Rhipicephalinae</taxon>
        <taxon>Dermacentor</taxon>
    </lineage>
</organism>
<dbReference type="EMBL" id="CM023475">
    <property type="protein sequence ID" value="KAH7946474.1"/>
    <property type="molecule type" value="Genomic_DNA"/>
</dbReference>
<sequence>MATNRRTSVVFGLLLVVLCVCALGGHVTCAARVPVEGTLEDEDQAKAYLKDVEGLLTEACLKVSYARWNHSVNLTEYNKNKSVEASLEMSVLNKEVWRNITKFKWTTFRDEQTRTVFKRTSVLGSAILPDDEKRELVQIIADMSQNHASAKICPFKRNCTSPAECNVPLDPVIKDTLEDSRNYDELLHVWNEWRKVSGKPVKEKYLRYVELENKAGQAQWQCRLRPAGFEDASQMWQETYESEGFEESMARLWKQLEPLYKELHAYVRTRLVDVYGDKIKDDGPIPAHLLGHIHSQHWHALNEITKPFPDKKAVNITDTMRKKNMTVTDMFKLAEEFFTSLGLPAMPESFWANSLLVKPKDREVVCHASAWDFCGTGDVRIKQCTQVKADDLRVVHHEMGHIEYDLLYARQPIFFRTGANPGFHEAVGDTIALSFTTPKHLHAIGLLEEDPDDNERHINQLYMVALDKVAALPSLYIYDLWRWKVFKGMYKPEEYNKGWWDHLLEYQGICPGVARTPEDFDAPSKFHISGSVPYIRYFTAAVMQFQFYKALCEEAGHVGPLHTCDFYRSKEAGKLFSDVLSLGKSRPWPEALSMLTKGRTSEMDAGPMLEYFQPLYEWLKQQNKGRPVGWTSTDSTSCPSTERTP</sequence>
<comment type="caution">
    <text evidence="1">The sequence shown here is derived from an EMBL/GenBank/DDBJ whole genome shotgun (WGS) entry which is preliminary data.</text>
</comment>
<reference evidence="1" key="1">
    <citation type="submission" date="2020-05" db="EMBL/GenBank/DDBJ databases">
        <title>Large-scale comparative analyses of tick genomes elucidate their genetic diversity and vector capacities.</title>
        <authorList>
            <person name="Jia N."/>
            <person name="Wang J."/>
            <person name="Shi W."/>
            <person name="Du L."/>
            <person name="Sun Y."/>
            <person name="Zhan W."/>
            <person name="Jiang J."/>
            <person name="Wang Q."/>
            <person name="Zhang B."/>
            <person name="Ji P."/>
            <person name="Sakyi L.B."/>
            <person name="Cui X."/>
            <person name="Yuan T."/>
            <person name="Jiang B."/>
            <person name="Yang W."/>
            <person name="Lam T.T.-Y."/>
            <person name="Chang Q."/>
            <person name="Ding S."/>
            <person name="Wang X."/>
            <person name="Zhu J."/>
            <person name="Ruan X."/>
            <person name="Zhao L."/>
            <person name="Wei J."/>
            <person name="Que T."/>
            <person name="Du C."/>
            <person name="Cheng J."/>
            <person name="Dai P."/>
            <person name="Han X."/>
            <person name="Huang E."/>
            <person name="Gao Y."/>
            <person name="Liu J."/>
            <person name="Shao H."/>
            <person name="Ye R."/>
            <person name="Li L."/>
            <person name="Wei W."/>
            <person name="Wang X."/>
            <person name="Wang C."/>
            <person name="Yang T."/>
            <person name="Huo Q."/>
            <person name="Li W."/>
            <person name="Guo W."/>
            <person name="Chen H."/>
            <person name="Zhou L."/>
            <person name="Ni X."/>
            <person name="Tian J."/>
            <person name="Zhou Y."/>
            <person name="Sheng Y."/>
            <person name="Liu T."/>
            <person name="Pan Y."/>
            <person name="Xia L."/>
            <person name="Li J."/>
            <person name="Zhao F."/>
            <person name="Cao W."/>
        </authorList>
    </citation>
    <scope>NUCLEOTIDE SEQUENCE</scope>
    <source>
        <strain evidence="1">Dsil-2018</strain>
    </source>
</reference>
<proteinExistence type="predicted"/>